<accession>A0ACB8V132</accession>
<organism evidence="1">
    <name type="scientific">Ophidiomyces ophidiicola</name>
    <dbReference type="NCBI Taxonomy" id="1387563"/>
    <lineage>
        <taxon>Eukaryota</taxon>
        <taxon>Fungi</taxon>
        <taxon>Dikarya</taxon>
        <taxon>Ascomycota</taxon>
        <taxon>Pezizomycotina</taxon>
        <taxon>Eurotiomycetes</taxon>
        <taxon>Eurotiomycetidae</taxon>
        <taxon>Onygenales</taxon>
        <taxon>Onygenaceae</taxon>
        <taxon>Ophidiomyces</taxon>
    </lineage>
</organism>
<reference evidence="1" key="1">
    <citation type="journal article" date="2022" name="bioRxiv">
        <title>Population genetic analysis of Ophidiomyces ophidiicola, the causative agent of snake fungal disease, indicates recent introductions to the USA.</title>
        <authorList>
            <person name="Ladner J.T."/>
            <person name="Palmer J.M."/>
            <person name="Ettinger C.L."/>
            <person name="Stajich J.E."/>
            <person name="Farrell T.M."/>
            <person name="Glorioso B.M."/>
            <person name="Lawson B."/>
            <person name="Price S.J."/>
            <person name="Stengle A.G."/>
            <person name="Grear D.A."/>
            <person name="Lorch J.M."/>
        </authorList>
    </citation>
    <scope>NUCLEOTIDE SEQUENCE</scope>
    <source>
        <strain evidence="1">NWHC 24266-5</strain>
    </source>
</reference>
<proteinExistence type="predicted"/>
<comment type="caution">
    <text evidence="1">The sequence shown here is derived from an EMBL/GenBank/DDBJ whole genome shotgun (WGS) entry which is preliminary data.</text>
</comment>
<sequence>MPQIEGNARHPISLATLSLRRLVAEEASYHKELEQQKTSIEKKEQGLKNIKESPEDEGNAQWMLNQERTAFEETKKVMVRMEEVARNAMEKLEGLLRAVKNEDDVPESIIKEASEEIEKAKLAIPGLARSA</sequence>
<evidence type="ECO:0000313" key="1">
    <source>
        <dbReference type="EMBL" id="KAI2389612.1"/>
    </source>
</evidence>
<protein>
    <submittedName>
        <fullName evidence="1">Tubulin folding cofactor A</fullName>
    </submittedName>
</protein>
<dbReference type="EMBL" id="JALBCA010000023">
    <property type="protein sequence ID" value="KAI2389612.1"/>
    <property type="molecule type" value="Genomic_DNA"/>
</dbReference>
<gene>
    <name evidence="1" type="primary">RBL2</name>
    <name evidence="1" type="ORF">LOY88_002076</name>
</gene>
<name>A0ACB8V132_9EURO</name>